<reference evidence="1 2" key="1">
    <citation type="submission" date="2020-07" db="EMBL/GenBank/DDBJ databases">
        <title>Genomic Encyclopedia of Archaeal and Bacterial Type Strains, Phase II (KMG-II): from individual species to whole genera.</title>
        <authorList>
            <person name="Goeker M."/>
        </authorList>
    </citation>
    <scope>NUCLEOTIDE SEQUENCE [LARGE SCALE GENOMIC DNA]</scope>
    <source>
        <strain evidence="1 2">DSM 21226</strain>
    </source>
</reference>
<sequence length="286" mass="31148">MMPVLAAPATLRKRPPAEVPGRSAIHFDEVLLAAERLARWRIGATVAYRPLCDETPRRIAQRLLSSLAPLVGLRAHAHLLVQVAALGHDRLLLREVLQAAREASVPVTLDMPAPERSDALMACTADLLADHPDLGLTLSCDRERSLRDADTACSQNLRLRLVHERRAETGAGRRASAEAFARMVDRVAGRARHVTLVCHDPQIVAESLERLRAAGTPVALELLPELPHQGVLWVARTHHLPIRSCVSYGRPQAASHLGPTAHTPRVLWWSTLSNSLGTLLPAAGHA</sequence>
<accession>A0A7Y9U692</accession>
<proteinExistence type="predicted"/>
<dbReference type="RefSeq" id="WP_179633358.1">
    <property type="nucleotide sequence ID" value="NZ_JACCFH010000001.1"/>
</dbReference>
<dbReference type="GO" id="GO:0016491">
    <property type="term" value="F:oxidoreductase activity"/>
    <property type="evidence" value="ECO:0007669"/>
    <property type="project" value="UniProtKB-KW"/>
</dbReference>
<keyword evidence="2" id="KW-1185">Reference proteome</keyword>
<dbReference type="EMBL" id="JACCFH010000001">
    <property type="protein sequence ID" value="NYG32472.1"/>
    <property type="molecule type" value="Genomic_DNA"/>
</dbReference>
<dbReference type="Gene3D" id="3.20.20.220">
    <property type="match status" value="1"/>
</dbReference>
<dbReference type="Proteomes" id="UP000518288">
    <property type="component" value="Unassembled WGS sequence"/>
</dbReference>
<dbReference type="AlphaFoldDB" id="A0A7Y9U692"/>
<evidence type="ECO:0000313" key="2">
    <source>
        <dbReference type="Proteomes" id="UP000518288"/>
    </source>
</evidence>
<name>A0A7Y9U692_9BURK</name>
<dbReference type="EC" id="1.5.-.-" evidence="1"/>
<keyword evidence="1" id="KW-0560">Oxidoreductase</keyword>
<protein>
    <submittedName>
        <fullName evidence="1">Proline dehydrogenase</fullName>
        <ecNumber evidence="1">1.5.-.-</ecNumber>
    </submittedName>
</protein>
<evidence type="ECO:0000313" key="1">
    <source>
        <dbReference type="EMBL" id="NYG32472.1"/>
    </source>
</evidence>
<comment type="caution">
    <text evidence="1">The sequence shown here is derived from an EMBL/GenBank/DDBJ whole genome shotgun (WGS) entry which is preliminary data.</text>
</comment>
<gene>
    <name evidence="1" type="ORF">BDD16_001458</name>
</gene>
<organism evidence="1 2">
    <name type="scientific">Sphaerotilus montanus</name>
    <dbReference type="NCBI Taxonomy" id="522889"/>
    <lineage>
        <taxon>Bacteria</taxon>
        <taxon>Pseudomonadati</taxon>
        <taxon>Pseudomonadota</taxon>
        <taxon>Betaproteobacteria</taxon>
        <taxon>Burkholderiales</taxon>
        <taxon>Sphaerotilaceae</taxon>
        <taxon>Sphaerotilus</taxon>
    </lineage>
</organism>